<dbReference type="InterPro" id="IPR018391">
    <property type="entry name" value="PQQ_b-propeller_rpt"/>
</dbReference>
<gene>
    <name evidence="4" type="ORF">KDA_43050</name>
</gene>
<name>A0A402BBL4_9CHLR</name>
<dbReference type="AlphaFoldDB" id="A0A402BBL4"/>
<dbReference type="SMART" id="SM00564">
    <property type="entry name" value="PQQ"/>
    <property type="match status" value="8"/>
</dbReference>
<dbReference type="Proteomes" id="UP000287171">
    <property type="component" value="Unassembled WGS sequence"/>
</dbReference>
<sequence>MRSNKFYGILFIMVLFCSIFLTACGNQGPQTGSNSSVAHPATTPPLKGGQISRPTGTGTNPEPGTTSKPQPAPAGHAESIVVANGQAYVGSDNGQIYVFDASHGNIRWQHSEQATHLFAVDGDTLYAGDDAYNTFYALDASNGMVRWQRALNMGFNVVKVANGIVYVDALSGSSPSTIYALQATTGKLLWQYAVASTTPSLVAVSQGRVYDIPSRDTNSSGAPTPLTVLNATDGHVLWQLTPRAGEGTFGSGIGGGIAENNGVVYFSTTQGTVYAVQEASGTVLWHTSQPTSDAPRPVFSAAAPVFMNGVVYAGTSSAVFAYQANTGQQLWQYHTSKQGGPPLSIQPLASQGAIYFATGIPQGDLVALNASTGHVLWQHPRTGGGGGDAWLLLNGLIINQIGEVAAWRTSDGGQVWSHNSNNNAGPPGPGRNVFTDTSTGTLYVGGSDGNLQALRVSDGAQLWTYHIQEKPVQQAAIYSALVTFRNSLSYEQALQTVSDLGLKTFAVCTFSWAPEDSKDSYTKYHTLEVAANTNSAPLWLNRLQAIPEISQIQGQPVNAMRHCPLEPVGPIHRLDPKQAATYLQINFTSATPYLNAWENLNALGFRLADPCYEKERAQGKAPTWHVMGEESSFTQTHTLVLATTTFNATIWHQQLQSIVSVKQVTTLSGSTCP</sequence>
<keyword evidence="5" id="KW-1185">Reference proteome</keyword>
<dbReference type="SUPFAM" id="SSF50998">
    <property type="entry name" value="Quinoprotein alcohol dehydrogenase-like"/>
    <property type="match status" value="2"/>
</dbReference>
<dbReference type="InterPro" id="IPR011047">
    <property type="entry name" value="Quinoprotein_ADH-like_sf"/>
</dbReference>
<dbReference type="Gene3D" id="2.40.10.480">
    <property type="match status" value="2"/>
</dbReference>
<dbReference type="OrthoDB" id="136560at2"/>
<feature type="signal peptide" evidence="2">
    <location>
        <begin position="1"/>
        <end position="23"/>
    </location>
</feature>
<dbReference type="PANTHER" id="PTHR34512">
    <property type="entry name" value="CELL SURFACE PROTEIN"/>
    <property type="match status" value="1"/>
</dbReference>
<evidence type="ECO:0000259" key="3">
    <source>
        <dbReference type="Pfam" id="PF13360"/>
    </source>
</evidence>
<feature type="region of interest" description="Disordered" evidence="1">
    <location>
        <begin position="30"/>
        <end position="76"/>
    </location>
</feature>
<keyword evidence="2" id="KW-0732">Signal</keyword>
<feature type="domain" description="Pyrrolo-quinoline quinone repeat" evidence="3">
    <location>
        <begin position="93"/>
        <end position="242"/>
    </location>
</feature>
<evidence type="ECO:0000313" key="5">
    <source>
        <dbReference type="Proteomes" id="UP000287171"/>
    </source>
</evidence>
<comment type="caution">
    <text evidence="4">The sequence shown here is derived from an EMBL/GenBank/DDBJ whole genome shotgun (WGS) entry which is preliminary data.</text>
</comment>
<evidence type="ECO:0000256" key="1">
    <source>
        <dbReference type="SAM" id="MobiDB-lite"/>
    </source>
</evidence>
<dbReference type="PANTHER" id="PTHR34512:SF30">
    <property type="entry name" value="OUTER MEMBRANE PROTEIN ASSEMBLY FACTOR BAMB"/>
    <property type="match status" value="1"/>
</dbReference>
<feature type="compositionally biased region" description="Low complexity" evidence="1">
    <location>
        <begin position="54"/>
        <end position="66"/>
    </location>
</feature>
<organism evidence="4 5">
    <name type="scientific">Dictyobacter alpinus</name>
    <dbReference type="NCBI Taxonomy" id="2014873"/>
    <lineage>
        <taxon>Bacteria</taxon>
        <taxon>Bacillati</taxon>
        <taxon>Chloroflexota</taxon>
        <taxon>Ktedonobacteria</taxon>
        <taxon>Ktedonobacterales</taxon>
        <taxon>Dictyobacteraceae</taxon>
        <taxon>Dictyobacter</taxon>
    </lineage>
</organism>
<dbReference type="Gene3D" id="2.40.128.630">
    <property type="match status" value="2"/>
</dbReference>
<dbReference type="PROSITE" id="PS51257">
    <property type="entry name" value="PROKAR_LIPOPROTEIN"/>
    <property type="match status" value="1"/>
</dbReference>
<evidence type="ECO:0000256" key="2">
    <source>
        <dbReference type="SAM" id="SignalP"/>
    </source>
</evidence>
<proteinExistence type="predicted"/>
<accession>A0A402BBL4</accession>
<reference evidence="5" key="1">
    <citation type="submission" date="2018-12" db="EMBL/GenBank/DDBJ databases">
        <title>Tengunoibacter tsumagoiensis gen. nov., sp. nov., Dictyobacter kobayashii sp. nov., D. alpinus sp. nov., and D. joshuensis sp. nov. and description of Dictyobacteraceae fam. nov. within the order Ktedonobacterales isolated from Tengu-no-mugimeshi.</title>
        <authorList>
            <person name="Wang C.M."/>
            <person name="Zheng Y."/>
            <person name="Sakai Y."/>
            <person name="Toyoda A."/>
            <person name="Minakuchi Y."/>
            <person name="Abe K."/>
            <person name="Yokota A."/>
            <person name="Yabe S."/>
        </authorList>
    </citation>
    <scope>NUCLEOTIDE SEQUENCE [LARGE SCALE GENOMIC DNA]</scope>
    <source>
        <strain evidence="5">Uno16</strain>
    </source>
</reference>
<dbReference type="Pfam" id="PF13360">
    <property type="entry name" value="PQQ_2"/>
    <property type="match status" value="2"/>
</dbReference>
<evidence type="ECO:0000313" key="4">
    <source>
        <dbReference type="EMBL" id="GCE28821.1"/>
    </source>
</evidence>
<dbReference type="InterPro" id="IPR002372">
    <property type="entry name" value="PQQ_rpt_dom"/>
</dbReference>
<feature type="chain" id="PRO_5019355278" description="Pyrrolo-quinoline quinone repeat domain-containing protein" evidence="2">
    <location>
        <begin position="24"/>
        <end position="673"/>
    </location>
</feature>
<feature type="domain" description="Pyrrolo-quinoline quinone repeat" evidence="3">
    <location>
        <begin position="320"/>
        <end position="475"/>
    </location>
</feature>
<protein>
    <recommendedName>
        <fullName evidence="3">Pyrrolo-quinoline quinone repeat domain-containing protein</fullName>
    </recommendedName>
</protein>
<dbReference type="RefSeq" id="WP_126628994.1">
    <property type="nucleotide sequence ID" value="NZ_BIFT01000001.1"/>
</dbReference>
<dbReference type="EMBL" id="BIFT01000001">
    <property type="protein sequence ID" value="GCE28821.1"/>
    <property type="molecule type" value="Genomic_DNA"/>
</dbReference>